<gene>
    <name evidence="1" type="ORF">C1Y40_04900</name>
</gene>
<dbReference type="AlphaFoldDB" id="A0A2S8BE65"/>
<reference evidence="1 2" key="1">
    <citation type="journal article" date="2017" name="Int. J. Syst. Evol. Microbiol.">
        <title>Mycobacterium talmoniae sp. nov., a slowly growing mycobacterium isolated from human respiratory samples.</title>
        <authorList>
            <person name="Davidson R.M."/>
            <person name="DeGroote M.A."/>
            <person name="Marola J.L."/>
            <person name="Buss S."/>
            <person name="Jones V."/>
            <person name="McNeil M.R."/>
            <person name="Freifeld A.G."/>
            <person name="Elaine Epperson L."/>
            <person name="Hasan N.A."/>
            <person name="Jackson M."/>
            <person name="Iwen P.C."/>
            <person name="Salfinger M."/>
            <person name="Strong M."/>
        </authorList>
    </citation>
    <scope>NUCLEOTIDE SEQUENCE [LARGE SCALE GENOMIC DNA]</scope>
    <source>
        <strain evidence="1 2">ATCC BAA-2683</strain>
    </source>
</reference>
<sequence>MEPHLGRDGVGLKFEELLVVTDDGDAYWLDDDVPHMRRWNAAA</sequence>
<dbReference type="EMBL" id="PPEA01000689">
    <property type="protein sequence ID" value="PQM44942.1"/>
    <property type="molecule type" value="Genomic_DNA"/>
</dbReference>
<evidence type="ECO:0000313" key="1">
    <source>
        <dbReference type="EMBL" id="PQM44942.1"/>
    </source>
</evidence>
<dbReference type="Proteomes" id="UP000238296">
    <property type="component" value="Unassembled WGS sequence"/>
</dbReference>
<comment type="caution">
    <text evidence="1">The sequence shown here is derived from an EMBL/GenBank/DDBJ whole genome shotgun (WGS) entry which is preliminary data.</text>
</comment>
<name>A0A2S8BE65_9MYCO</name>
<accession>A0A2S8BE65</accession>
<proteinExistence type="predicted"/>
<evidence type="ECO:0000313" key="2">
    <source>
        <dbReference type="Proteomes" id="UP000238296"/>
    </source>
</evidence>
<organism evidence="1 2">
    <name type="scientific">Mycobacterium talmoniae</name>
    <dbReference type="NCBI Taxonomy" id="1858794"/>
    <lineage>
        <taxon>Bacteria</taxon>
        <taxon>Bacillati</taxon>
        <taxon>Actinomycetota</taxon>
        <taxon>Actinomycetes</taxon>
        <taxon>Mycobacteriales</taxon>
        <taxon>Mycobacteriaceae</taxon>
        <taxon>Mycobacterium</taxon>
    </lineage>
</organism>
<evidence type="ECO:0008006" key="3">
    <source>
        <dbReference type="Google" id="ProtNLM"/>
    </source>
</evidence>
<protein>
    <recommendedName>
        <fullName evidence="3">Peptidase M24 domain-containing protein</fullName>
    </recommendedName>
</protein>